<evidence type="ECO:0000313" key="3">
    <source>
        <dbReference type="EMBL" id="AEH39118.1"/>
    </source>
</evidence>
<dbReference type="PANTHER" id="PTHR43576:SF2">
    <property type="entry name" value="INTRACELLULAR EXO-ALPHA-L-ARABINOFURANOSIDASE 2"/>
    <property type="match status" value="1"/>
</dbReference>
<protein>
    <submittedName>
        <fullName evidence="3">Alpha-L-arabinofuranosidase domain protein</fullName>
    </submittedName>
</protein>
<dbReference type="SUPFAM" id="SSF51011">
    <property type="entry name" value="Glycosyl hydrolase domain"/>
    <property type="match status" value="1"/>
</dbReference>
<proteinExistence type="predicted"/>
<dbReference type="InterPro" id="IPR017853">
    <property type="entry name" value="GH"/>
</dbReference>
<gene>
    <name evidence="3" type="ordered locus">Halxa_0519</name>
</gene>
<dbReference type="PROSITE" id="PS51318">
    <property type="entry name" value="TAT"/>
    <property type="match status" value="1"/>
</dbReference>
<dbReference type="AlphaFoldDB" id="F8DE13"/>
<dbReference type="KEGG" id="hxa:Halxa_0519"/>
<accession>F8DE13</accession>
<dbReference type="Proteomes" id="UP000006794">
    <property type="component" value="Plasmid pHALXA01"/>
</dbReference>
<sequence length="829" mass="91254">MSPDPTADGSVDNGSDDAGLSRRELLATQSVLVAGSTVGLGAGIASAEPRETIENRVSVDPRSRSDEPVPDTLFGRLNEHYGDATIYPGVYSLHVMNPTFWRVPDDWFSDEIDAFYEVERHETLPFPWEPVGDSGVASEHRADGDRVAGGDSPHGTVGYPRIAVDDAADSGGLKQRIVLPDNRTLGYDLGFSVRGDVDTLTASLTTLEGDVLASTEVDVSEEWTRYEPTLELEEQSGDEYVGGAVADVETPYGQYALEFTTDGVGHFDIDFIELAADDAVNGKFNPYTVELLEEQNGTWLKWPGGNVTSQYNWRDGIGPLEERTPRFNHAWQGMQPNFFGTAEYLELCEVADLTPEITIGWWDNPDDWAEERQILPEDAADWVEYVNGSSDTEMGALRAEHGRTDPWNVDHWGVGNEVWGDWQWGHTSDASEYATGSEDRIGFDEYAAAMREVDGSITIIASGWDPAEAEHNDNPWNETLLDELSPEQLDGLNIHRYQWGLESADAVETWKNDHDADDWDYSEVIVMAATQLGEQLADLGDLADEHGYEDFYVNLSEIGIFPTVADGAPYPGPETMPGASYVAGVLNACIRETDTVKWAAQTWVPIKSWVPMKTDDYPPDPNPLRPDGSVTGLYSAVFEYDAEWHAIDVATSGAGRDLPDTGERINPMDDVPYVDAAAMQNRRGKELALFLTNRNLRAQSEVTIELGEWYADKSVEIVTLEPATDERPLPHETPTSWDEPTNHAVEHTIEDVDGDGTVTLELEPASIARLFVDNDRGRADIIGDNGVWPGLDGEEDIPIRNNSTPGRKNGHGKKNGNGNGNGKKRGQSK</sequence>
<keyword evidence="4" id="KW-1185">Reference proteome</keyword>
<feature type="region of interest" description="Disordered" evidence="1">
    <location>
        <begin position="129"/>
        <end position="157"/>
    </location>
</feature>
<dbReference type="InterPro" id="IPR013780">
    <property type="entry name" value="Glyco_hydro_b"/>
</dbReference>
<feature type="region of interest" description="Disordered" evidence="1">
    <location>
        <begin position="1"/>
        <end position="20"/>
    </location>
</feature>
<dbReference type="Gene3D" id="2.60.40.1180">
    <property type="entry name" value="Golgi alpha-mannosidase II"/>
    <property type="match status" value="1"/>
</dbReference>
<dbReference type="OrthoDB" id="256115at2157"/>
<dbReference type="EMBL" id="CP002840">
    <property type="protein sequence ID" value="AEH39118.1"/>
    <property type="molecule type" value="Genomic_DNA"/>
</dbReference>
<dbReference type="HOGENOM" id="CLU_017810_0_0_2"/>
<evidence type="ECO:0000259" key="2">
    <source>
        <dbReference type="Pfam" id="PF22848"/>
    </source>
</evidence>
<dbReference type="SUPFAM" id="SSF51445">
    <property type="entry name" value="(Trans)glycosidases"/>
    <property type="match status" value="1"/>
</dbReference>
<organism evidence="3 4">
    <name type="scientific">Halopiger xanaduensis (strain DSM 18323 / JCM 14033 / SH-6)</name>
    <dbReference type="NCBI Taxonomy" id="797210"/>
    <lineage>
        <taxon>Archaea</taxon>
        <taxon>Methanobacteriati</taxon>
        <taxon>Methanobacteriota</taxon>
        <taxon>Stenosarchaea group</taxon>
        <taxon>Halobacteria</taxon>
        <taxon>Halobacteriales</taxon>
        <taxon>Natrialbaceae</taxon>
        <taxon>Halopiger</taxon>
    </lineage>
</organism>
<reference evidence="4" key="1">
    <citation type="journal article" date="2012" name="Stand. Genomic Sci.">
        <title>Complete genome sequence of Halopiger xanaduensis type strain (SH-6(T)).</title>
        <authorList>
            <person name="Anderson I."/>
            <person name="Tindall B.J."/>
            <person name="Rohde M."/>
            <person name="Lucas S."/>
            <person name="Han J."/>
            <person name="Lapidus A."/>
            <person name="Cheng J.F."/>
            <person name="Goodwin L."/>
            <person name="Pitluck S."/>
            <person name="Peters L."/>
            <person name="Pati A."/>
            <person name="Mikhailova N."/>
            <person name="Pagani I."/>
            <person name="Teshima H."/>
            <person name="Han C."/>
            <person name="Tapia R."/>
            <person name="Land M."/>
            <person name="Woyke T."/>
            <person name="Klenk H.P."/>
            <person name="Kyrpides N."/>
            <person name="Ivanova N."/>
        </authorList>
    </citation>
    <scope>NUCLEOTIDE SEQUENCE [LARGE SCALE GENOMIC DNA]</scope>
    <source>
        <strain evidence="4">DSM 18323 / JCM 14033 / SH-6</strain>
        <plasmid evidence="4">Plasmid pHALXA01</plasmid>
    </source>
</reference>
<name>F8DE13_HALXS</name>
<dbReference type="Gene3D" id="3.20.20.80">
    <property type="entry name" value="Glycosidases"/>
    <property type="match status" value="1"/>
</dbReference>
<keyword evidence="3" id="KW-0614">Plasmid</keyword>
<dbReference type="GO" id="GO:0000272">
    <property type="term" value="P:polysaccharide catabolic process"/>
    <property type="evidence" value="ECO:0007669"/>
    <property type="project" value="TreeGrafter"/>
</dbReference>
<feature type="domain" description="Alpha-L-arabinofuranosidase 1 catalytic" evidence="2">
    <location>
        <begin position="293"/>
        <end position="511"/>
    </location>
</feature>
<geneLocation type="plasmid" evidence="3 4">
    <name>pHALXA01</name>
</geneLocation>
<feature type="compositionally biased region" description="Basic and acidic residues" evidence="1">
    <location>
        <begin position="138"/>
        <end position="148"/>
    </location>
</feature>
<dbReference type="InterPro" id="IPR006311">
    <property type="entry name" value="TAT_signal"/>
</dbReference>
<dbReference type="Pfam" id="PF22848">
    <property type="entry name" value="ASD1_dom"/>
    <property type="match status" value="1"/>
</dbReference>
<dbReference type="InterPro" id="IPR055235">
    <property type="entry name" value="ASD1_cat"/>
</dbReference>
<dbReference type="PANTHER" id="PTHR43576">
    <property type="entry name" value="ALPHA-L-ARABINOFURANOSIDASE C-RELATED"/>
    <property type="match status" value="1"/>
</dbReference>
<dbReference type="GeneID" id="10795386"/>
<feature type="region of interest" description="Disordered" evidence="1">
    <location>
        <begin position="783"/>
        <end position="829"/>
    </location>
</feature>
<evidence type="ECO:0000256" key="1">
    <source>
        <dbReference type="SAM" id="MobiDB-lite"/>
    </source>
</evidence>
<dbReference type="RefSeq" id="WP_013875846.1">
    <property type="nucleotide sequence ID" value="NC_015658.1"/>
</dbReference>
<evidence type="ECO:0000313" key="4">
    <source>
        <dbReference type="Proteomes" id="UP000006794"/>
    </source>
</evidence>